<keyword evidence="2" id="KW-0378">Hydrolase</keyword>
<feature type="active site" description="Nucleophile" evidence="4">
    <location>
        <position position="10"/>
    </location>
</feature>
<dbReference type="eggNOG" id="COG0394">
    <property type="taxonomic scope" value="Bacteria"/>
</dbReference>
<dbReference type="InterPro" id="IPR017867">
    <property type="entry name" value="Tyr_phospatase_low_mol_wt"/>
</dbReference>
<evidence type="ECO:0000256" key="4">
    <source>
        <dbReference type="PIRSR" id="PIRSR617867-1"/>
    </source>
</evidence>
<feature type="active site" description="Proton donor" evidence="4">
    <location>
        <position position="128"/>
    </location>
</feature>
<evidence type="ECO:0000313" key="6">
    <source>
        <dbReference type="EMBL" id="GAF03722.1"/>
    </source>
</evidence>
<dbReference type="STRING" id="869213.GCA_000517085_02708"/>
<accession>W7Y6B3</accession>
<dbReference type="EMBL" id="BAMD01000029">
    <property type="protein sequence ID" value="GAF03722.1"/>
    <property type="molecule type" value="Genomic_DNA"/>
</dbReference>
<reference evidence="6 7" key="1">
    <citation type="journal article" date="2014" name="Genome Announc.">
        <title>Draft Genome Sequence of Cytophaga fermentans JCM 21142T, a Facultative Anaerobe Isolated from Marine Mud.</title>
        <authorList>
            <person name="Starns D."/>
            <person name="Oshima K."/>
            <person name="Suda W."/>
            <person name="Iino T."/>
            <person name="Yuki M."/>
            <person name="Inoue J."/>
            <person name="Kitamura K."/>
            <person name="Iida T."/>
            <person name="Darby A."/>
            <person name="Hattori M."/>
            <person name="Ohkuma M."/>
        </authorList>
    </citation>
    <scope>NUCLEOTIDE SEQUENCE [LARGE SCALE GENOMIC DNA]</scope>
    <source>
        <strain evidence="6 7">JCM 21142</strain>
    </source>
</reference>
<keyword evidence="3" id="KW-0904">Protein phosphatase</keyword>
<dbReference type="CDD" id="cd16343">
    <property type="entry name" value="LMWPTP"/>
    <property type="match status" value="1"/>
</dbReference>
<evidence type="ECO:0000256" key="2">
    <source>
        <dbReference type="ARBA" id="ARBA00022801"/>
    </source>
</evidence>
<dbReference type="InterPro" id="IPR036196">
    <property type="entry name" value="Ptyr_pPase_sf"/>
</dbReference>
<dbReference type="PRINTS" id="PR00719">
    <property type="entry name" value="LMWPTPASE"/>
</dbReference>
<dbReference type="InterPro" id="IPR023485">
    <property type="entry name" value="Ptyr_pPase"/>
</dbReference>
<dbReference type="GO" id="GO:0004725">
    <property type="term" value="F:protein tyrosine phosphatase activity"/>
    <property type="evidence" value="ECO:0007669"/>
    <property type="project" value="InterPro"/>
</dbReference>
<evidence type="ECO:0000256" key="3">
    <source>
        <dbReference type="ARBA" id="ARBA00022912"/>
    </source>
</evidence>
<dbReference type="RefSeq" id="WP_027472248.1">
    <property type="nucleotide sequence ID" value="NZ_KI912107.1"/>
</dbReference>
<dbReference type="PANTHER" id="PTHR47439">
    <property type="entry name" value="LOW MOLECULAR WEIGHT PHOSPHOTYROSINE PROTEIN PHOSPHATASE-RELATED"/>
    <property type="match status" value="1"/>
</dbReference>
<dbReference type="PANTHER" id="PTHR47439:SF1">
    <property type="entry name" value="ACID PHOSPHATASE"/>
    <property type="match status" value="1"/>
</dbReference>
<dbReference type="Pfam" id="PF01451">
    <property type="entry name" value="LMWPc"/>
    <property type="match status" value="1"/>
</dbReference>
<dbReference type="FunFam" id="3.40.50.2300:FF:000113">
    <property type="entry name" value="Low molecular weight protein-tyrosine-phosphatase"/>
    <property type="match status" value="1"/>
</dbReference>
<gene>
    <name evidence="6" type="ORF">JCM21142_62403</name>
</gene>
<evidence type="ECO:0000256" key="1">
    <source>
        <dbReference type="ARBA" id="ARBA00011063"/>
    </source>
</evidence>
<feature type="domain" description="Phosphotyrosine protein phosphatase I" evidence="5">
    <location>
        <begin position="4"/>
        <end position="154"/>
    </location>
</feature>
<sequence>MIKKKILFVCLGNICRSPSAEAVMKAKLEKHQLNDKYLIDSAGITGFHEGSPADHRMQQHAFQRGYLLTSLSRPIQIPTDFYKYDHIIAMDKENMSDLTALAPDNFNSEKLSKMTDYCTHFTHDSVPDPYYGGAAGFELVLDLLEDACEGLIKKLESEWICFR</sequence>
<keyword evidence="7" id="KW-1185">Reference proteome</keyword>
<comment type="similarity">
    <text evidence="1">Belongs to the low molecular weight phosphotyrosine protein phosphatase family.</text>
</comment>
<dbReference type="Gene3D" id="3.40.50.2300">
    <property type="match status" value="1"/>
</dbReference>
<comment type="caution">
    <text evidence="6">The sequence shown here is derived from an EMBL/GenBank/DDBJ whole genome shotgun (WGS) entry which is preliminary data.</text>
</comment>
<dbReference type="SMART" id="SM00226">
    <property type="entry name" value="LMWPc"/>
    <property type="match status" value="1"/>
</dbReference>
<organism evidence="6 7">
    <name type="scientific">Saccharicrinis fermentans DSM 9555 = JCM 21142</name>
    <dbReference type="NCBI Taxonomy" id="869213"/>
    <lineage>
        <taxon>Bacteria</taxon>
        <taxon>Pseudomonadati</taxon>
        <taxon>Bacteroidota</taxon>
        <taxon>Bacteroidia</taxon>
        <taxon>Marinilabiliales</taxon>
        <taxon>Marinilabiliaceae</taxon>
        <taxon>Saccharicrinis</taxon>
    </lineage>
</organism>
<dbReference type="AlphaFoldDB" id="W7Y6B3"/>
<dbReference type="SUPFAM" id="SSF52788">
    <property type="entry name" value="Phosphotyrosine protein phosphatases I"/>
    <property type="match status" value="1"/>
</dbReference>
<name>W7Y6B3_9BACT</name>
<evidence type="ECO:0000259" key="5">
    <source>
        <dbReference type="SMART" id="SM00226"/>
    </source>
</evidence>
<protein>
    <submittedName>
        <fullName evidence="6">Low molecular weight protein-tyrosine-phosphatase YfkJ</fullName>
    </submittedName>
</protein>
<dbReference type="InterPro" id="IPR052995">
    <property type="entry name" value="LMW-PTP"/>
</dbReference>
<evidence type="ECO:0000313" key="7">
    <source>
        <dbReference type="Proteomes" id="UP000019402"/>
    </source>
</evidence>
<dbReference type="Proteomes" id="UP000019402">
    <property type="component" value="Unassembled WGS sequence"/>
</dbReference>
<feature type="active site" evidence="4">
    <location>
        <position position="16"/>
    </location>
</feature>
<proteinExistence type="inferred from homology"/>